<dbReference type="Proteomes" id="UP001140096">
    <property type="component" value="Unassembled WGS sequence"/>
</dbReference>
<protein>
    <submittedName>
        <fullName evidence="1">Uncharacterized protein</fullName>
    </submittedName>
</protein>
<organism evidence="1 2">
    <name type="scientific">Coemansia furcata</name>
    <dbReference type="NCBI Taxonomy" id="417177"/>
    <lineage>
        <taxon>Eukaryota</taxon>
        <taxon>Fungi</taxon>
        <taxon>Fungi incertae sedis</taxon>
        <taxon>Zoopagomycota</taxon>
        <taxon>Kickxellomycotina</taxon>
        <taxon>Kickxellomycetes</taxon>
        <taxon>Kickxellales</taxon>
        <taxon>Kickxellaceae</taxon>
        <taxon>Coemansia</taxon>
    </lineage>
</organism>
<name>A0ACC1LHC6_9FUNG</name>
<evidence type="ECO:0000313" key="2">
    <source>
        <dbReference type="Proteomes" id="UP001140096"/>
    </source>
</evidence>
<accession>A0ACC1LHC6</accession>
<evidence type="ECO:0000313" key="1">
    <source>
        <dbReference type="EMBL" id="KAJ2809339.1"/>
    </source>
</evidence>
<feature type="non-terminal residue" evidence="1">
    <location>
        <position position="55"/>
    </location>
</feature>
<keyword evidence="2" id="KW-1185">Reference proteome</keyword>
<comment type="caution">
    <text evidence="1">The sequence shown here is derived from an EMBL/GenBank/DDBJ whole genome shotgun (WGS) entry which is preliminary data.</text>
</comment>
<dbReference type="EMBL" id="JANBUP010000997">
    <property type="protein sequence ID" value="KAJ2809339.1"/>
    <property type="molecule type" value="Genomic_DNA"/>
</dbReference>
<gene>
    <name evidence="1" type="ORF">H4S07_003224</name>
</gene>
<sequence>MYTCCSGRVFMIEPAFIVEKCVEKEVIKEVVKEVEKKVEVIKEVCCCDTKKHCCP</sequence>
<proteinExistence type="predicted"/>
<reference evidence="1" key="1">
    <citation type="submission" date="2022-07" db="EMBL/GenBank/DDBJ databases">
        <title>Phylogenomic reconstructions and comparative analyses of Kickxellomycotina fungi.</title>
        <authorList>
            <person name="Reynolds N.K."/>
            <person name="Stajich J.E."/>
            <person name="Barry K."/>
            <person name="Grigoriev I.V."/>
            <person name="Crous P."/>
            <person name="Smith M.E."/>
        </authorList>
    </citation>
    <scope>NUCLEOTIDE SEQUENCE</scope>
    <source>
        <strain evidence="1">CBS 102833</strain>
    </source>
</reference>